<dbReference type="AlphaFoldDB" id="D1W6Z3"/>
<dbReference type="Proteomes" id="UP000005283">
    <property type="component" value="Unassembled WGS sequence"/>
</dbReference>
<dbReference type="STRING" id="679190.HMPREF0650_2052"/>
<organism evidence="3 4">
    <name type="scientific">Hoylesella buccalis ATCC 35310</name>
    <dbReference type="NCBI Taxonomy" id="679190"/>
    <lineage>
        <taxon>Bacteria</taxon>
        <taxon>Pseudomonadati</taxon>
        <taxon>Bacteroidota</taxon>
        <taxon>Bacteroidia</taxon>
        <taxon>Bacteroidales</taxon>
        <taxon>Prevotellaceae</taxon>
        <taxon>Hoylesella</taxon>
    </lineage>
</organism>
<dbReference type="PANTHER" id="PTHR33295:SF8">
    <property type="entry name" value="AAA+ ATPASE DOMAIN-CONTAINING PROTEIN"/>
    <property type="match status" value="1"/>
</dbReference>
<proteinExistence type="predicted"/>
<feature type="domain" description="AAA" evidence="1">
    <location>
        <begin position="37"/>
        <end position="164"/>
    </location>
</feature>
<dbReference type="InterPro" id="IPR041682">
    <property type="entry name" value="AAA_14"/>
</dbReference>
<evidence type="ECO:0000259" key="2">
    <source>
        <dbReference type="Pfam" id="PF13635"/>
    </source>
</evidence>
<dbReference type="InterPro" id="IPR027417">
    <property type="entry name" value="P-loop_NTPase"/>
</dbReference>
<dbReference type="InterPro" id="IPR025420">
    <property type="entry name" value="DUF4143"/>
</dbReference>
<dbReference type="Pfam" id="PF13173">
    <property type="entry name" value="AAA_14"/>
    <property type="match status" value="1"/>
</dbReference>
<evidence type="ECO:0008006" key="5">
    <source>
        <dbReference type="Google" id="ProtNLM"/>
    </source>
</evidence>
<dbReference type="RefSeq" id="WP_004349904.1">
    <property type="nucleotide sequence ID" value="NZ_ADEG01000075.1"/>
</dbReference>
<sequence length="425" mass="49565">MSISKDVIKQCLISKQREVDEVVIVNRPIKFEENGNYVIVGVRHAGKSYLLYQRVRQLQAEGKGWDEILFVDFEDERLAEFQTEDFNSLLEAHLELYGKKPVVFLDEVQNIPYWDKFVRRLADAKYRVYVTGSNAKMLSKEVATTLGGRFFICDAYPYSFKEYLAAQQVELREHWEYDTIQRSEVKRHLNEYFYYGGLPEILSFKNKRAMLSSLYQKIYLGDICARNNIKNDRVLNILIKKMAESVKQPLSYNRLRNVIVATGSPISVPTTIDYVDYAADSWLILPMENEIGKLTEKEMQKKYYFVDNGLLNLFLMNSETSLLENMVAVELCRRYGKKNVFFLNAEKEIDFVVPDEKLAIQVSYSIKNEITYNREVLPLVKYAKAHEDWKCLLITYDEEGTEEEIPVVPVWKWLIKALGSTNLIA</sequence>
<evidence type="ECO:0000259" key="1">
    <source>
        <dbReference type="Pfam" id="PF13173"/>
    </source>
</evidence>
<accession>D1W6Z3</accession>
<gene>
    <name evidence="3" type="ORF">HMPREF0650_2052</name>
</gene>
<feature type="domain" description="DUF4143" evidence="2">
    <location>
        <begin position="222"/>
        <end position="364"/>
    </location>
</feature>
<name>D1W6Z3_9BACT</name>
<comment type="caution">
    <text evidence="3">The sequence shown here is derived from an EMBL/GenBank/DDBJ whole genome shotgun (WGS) entry which is preliminary data.</text>
</comment>
<dbReference type="eggNOG" id="COG1373">
    <property type="taxonomic scope" value="Bacteria"/>
</dbReference>
<keyword evidence="4" id="KW-1185">Reference proteome</keyword>
<evidence type="ECO:0000313" key="4">
    <source>
        <dbReference type="Proteomes" id="UP000005283"/>
    </source>
</evidence>
<dbReference type="EMBL" id="ADEG01000075">
    <property type="protein sequence ID" value="EFA91685.1"/>
    <property type="molecule type" value="Genomic_DNA"/>
</dbReference>
<reference evidence="3 4" key="1">
    <citation type="submission" date="2009-12" db="EMBL/GenBank/DDBJ databases">
        <title>Genome Sequence of Prevotella buccalis ATCC 35310.</title>
        <authorList>
            <person name="Durkin A.S."/>
            <person name="Madupu R."/>
            <person name="Torralba M."/>
            <person name="Methe B."/>
            <person name="Sutton G."/>
            <person name="Strausberg R.L."/>
            <person name="Nelson K.E."/>
        </authorList>
    </citation>
    <scope>NUCLEOTIDE SEQUENCE [LARGE SCALE GENOMIC DNA]</scope>
    <source>
        <strain evidence="3 4">ATCC 35310</strain>
    </source>
</reference>
<dbReference type="SUPFAM" id="SSF52540">
    <property type="entry name" value="P-loop containing nucleoside triphosphate hydrolases"/>
    <property type="match status" value="1"/>
</dbReference>
<dbReference type="Pfam" id="PF13635">
    <property type="entry name" value="DUF4143"/>
    <property type="match status" value="1"/>
</dbReference>
<evidence type="ECO:0000313" key="3">
    <source>
        <dbReference type="EMBL" id="EFA91685.1"/>
    </source>
</evidence>
<dbReference type="PANTHER" id="PTHR33295">
    <property type="entry name" value="ATPASE"/>
    <property type="match status" value="1"/>
</dbReference>
<protein>
    <recommendedName>
        <fullName evidence="5">AAA domain-containing protein</fullName>
    </recommendedName>
</protein>